<sequence>DKSGNFPEQPLPSAGCGRGLSETERHEGPCDKVAAARPGASGGRSGFGSVTHRPEGAGPAFSARAPDPCRSRFAS</sequence>
<evidence type="ECO:0000256" key="1">
    <source>
        <dbReference type="SAM" id="MobiDB-lite"/>
    </source>
</evidence>
<accession>A0A2I3FU55</accession>
<feature type="compositionally biased region" description="Basic and acidic residues" evidence="1">
    <location>
        <begin position="21"/>
        <end position="30"/>
    </location>
</feature>
<name>A0A2I3FU55_NOMLE</name>
<proteinExistence type="predicted"/>
<dbReference type="EMBL" id="ADFV01170919">
    <property type="status" value="NOT_ANNOTATED_CDS"/>
    <property type="molecule type" value="Genomic_DNA"/>
</dbReference>
<reference evidence="2 3" key="1">
    <citation type="submission" date="2012-10" db="EMBL/GenBank/DDBJ databases">
        <authorList>
            <consortium name="Gibbon Genome Sequencing Consortium"/>
        </authorList>
    </citation>
    <scope>NUCLEOTIDE SEQUENCE [LARGE SCALE GENOMIC DNA]</scope>
</reference>
<reference evidence="2" key="2">
    <citation type="submission" date="2025-08" db="UniProtKB">
        <authorList>
            <consortium name="Ensembl"/>
        </authorList>
    </citation>
    <scope>IDENTIFICATION</scope>
</reference>
<dbReference type="Ensembl" id="ENSNLET00000051184.1">
    <property type="protein sequence ID" value="ENSNLEP00000025022.1"/>
    <property type="gene ID" value="ENSNLEG00000006682.2"/>
</dbReference>
<evidence type="ECO:0000313" key="3">
    <source>
        <dbReference type="Proteomes" id="UP000001073"/>
    </source>
</evidence>
<reference evidence="2" key="3">
    <citation type="submission" date="2025-09" db="UniProtKB">
        <authorList>
            <consortium name="Ensembl"/>
        </authorList>
    </citation>
    <scope>IDENTIFICATION</scope>
</reference>
<dbReference type="InParanoid" id="A0A2I3FU55"/>
<dbReference type="GeneTree" id="ENSGT00910000146829"/>
<keyword evidence="3" id="KW-1185">Reference proteome</keyword>
<organism evidence="2 3">
    <name type="scientific">Nomascus leucogenys</name>
    <name type="common">Northern white-cheeked gibbon</name>
    <name type="synonym">Hylobates leucogenys</name>
    <dbReference type="NCBI Taxonomy" id="61853"/>
    <lineage>
        <taxon>Eukaryota</taxon>
        <taxon>Metazoa</taxon>
        <taxon>Chordata</taxon>
        <taxon>Craniata</taxon>
        <taxon>Vertebrata</taxon>
        <taxon>Euteleostomi</taxon>
        <taxon>Mammalia</taxon>
        <taxon>Eutheria</taxon>
        <taxon>Euarchontoglires</taxon>
        <taxon>Primates</taxon>
        <taxon>Haplorrhini</taxon>
        <taxon>Catarrhini</taxon>
        <taxon>Hylobatidae</taxon>
        <taxon>Nomascus</taxon>
    </lineage>
</organism>
<feature type="region of interest" description="Disordered" evidence="1">
    <location>
        <begin position="1"/>
        <end position="75"/>
    </location>
</feature>
<evidence type="ECO:0000313" key="2">
    <source>
        <dbReference type="Ensembl" id="ENSNLEP00000025022.1"/>
    </source>
</evidence>
<protein>
    <submittedName>
        <fullName evidence="2">Uncharacterized protein</fullName>
    </submittedName>
</protein>
<dbReference type="Proteomes" id="UP000001073">
    <property type="component" value="Chromosome 11"/>
</dbReference>
<dbReference type="AlphaFoldDB" id="A0A2I3FU55"/>